<dbReference type="EMBL" id="MFNF01000046">
    <property type="protein sequence ID" value="OGH00369.1"/>
    <property type="molecule type" value="Genomic_DNA"/>
</dbReference>
<dbReference type="PANTHER" id="PTHR30308">
    <property type="entry name" value="TMRNA-BINDING COMPONENT OF TRANS-TRANSLATION TAGGING COMPLEX"/>
    <property type="match status" value="1"/>
</dbReference>
<comment type="caution">
    <text evidence="5">The sequence shown here is derived from an EMBL/GenBank/DDBJ whole genome shotgun (WGS) entry which is preliminary data.</text>
</comment>
<dbReference type="InterPro" id="IPR000037">
    <property type="entry name" value="SsrA-bd_prot"/>
</dbReference>
<dbReference type="NCBIfam" id="TIGR00086">
    <property type="entry name" value="smpB"/>
    <property type="match status" value="1"/>
</dbReference>
<keyword evidence="1 3" id="KW-0963">Cytoplasm</keyword>
<evidence type="ECO:0000313" key="6">
    <source>
        <dbReference type="Proteomes" id="UP000177583"/>
    </source>
</evidence>
<dbReference type="InterPro" id="IPR023620">
    <property type="entry name" value="SmpB"/>
</dbReference>
<comment type="function">
    <text evidence="3">Required for rescue of stalled ribosomes mediated by trans-translation. Binds to transfer-messenger RNA (tmRNA), required for stable association of tmRNA with ribosomes. tmRNA and SmpB together mimic tRNA shape, replacing the anticodon stem-loop with SmpB. tmRNA is encoded by the ssrA gene; the 2 termini fold to resemble tRNA(Ala) and it encodes a 'tag peptide', a short internal open reading frame. During trans-translation Ala-aminoacylated tmRNA acts like a tRNA, entering the A-site of stalled ribosomes, displacing the stalled mRNA. The ribosome then switches to translate the ORF on the tmRNA; the nascent peptide is terminated with the 'tag peptide' encoded by the tmRNA and targeted for degradation. The ribosome is freed to recommence translation, which seems to be the essential function of trans-translation.</text>
</comment>
<proteinExistence type="inferred from homology"/>
<evidence type="ECO:0000256" key="4">
    <source>
        <dbReference type="SAM" id="MobiDB-lite"/>
    </source>
</evidence>
<gene>
    <name evidence="3" type="primary">smpB</name>
    <name evidence="5" type="ORF">A2557_09220</name>
</gene>
<organism evidence="5 6">
    <name type="scientific">Candidatus Lambdaproteobacteria bacterium RIFOXYD2_FULL_56_26</name>
    <dbReference type="NCBI Taxonomy" id="1817773"/>
    <lineage>
        <taxon>Bacteria</taxon>
        <taxon>Pseudomonadati</taxon>
        <taxon>Pseudomonadota</taxon>
        <taxon>Candidatus Lambdaproteobacteria</taxon>
    </lineage>
</organism>
<dbReference type="Gene3D" id="2.40.280.10">
    <property type="match status" value="1"/>
</dbReference>
<keyword evidence="2 3" id="KW-0694">RNA-binding</keyword>
<evidence type="ECO:0000256" key="3">
    <source>
        <dbReference type="HAMAP-Rule" id="MF_00023"/>
    </source>
</evidence>
<evidence type="ECO:0000313" key="5">
    <source>
        <dbReference type="EMBL" id="OGH00369.1"/>
    </source>
</evidence>
<feature type="region of interest" description="Disordered" evidence="4">
    <location>
        <begin position="128"/>
        <end position="149"/>
    </location>
</feature>
<dbReference type="Proteomes" id="UP000177583">
    <property type="component" value="Unassembled WGS sequence"/>
</dbReference>
<dbReference type="SUPFAM" id="SSF74982">
    <property type="entry name" value="Small protein B (SmpB)"/>
    <property type="match status" value="1"/>
</dbReference>
<name>A0A1F6GQP9_9PROT</name>
<dbReference type="PROSITE" id="PS01317">
    <property type="entry name" value="SSRP"/>
    <property type="match status" value="1"/>
</dbReference>
<dbReference type="GO" id="GO:0070929">
    <property type="term" value="P:trans-translation"/>
    <property type="evidence" value="ECO:0007669"/>
    <property type="project" value="UniProtKB-UniRule"/>
</dbReference>
<dbReference type="GO" id="GO:0005829">
    <property type="term" value="C:cytosol"/>
    <property type="evidence" value="ECO:0007669"/>
    <property type="project" value="TreeGrafter"/>
</dbReference>
<comment type="subcellular location">
    <subcellularLocation>
        <location evidence="3">Cytoplasm</location>
    </subcellularLocation>
    <text evidence="3">The tmRNA-SmpB complex associates with stalled 70S ribosomes.</text>
</comment>
<dbReference type="NCBIfam" id="NF003843">
    <property type="entry name" value="PRK05422.1"/>
    <property type="match status" value="1"/>
</dbReference>
<dbReference type="GO" id="GO:0070930">
    <property type="term" value="P:trans-translation-dependent protein tagging"/>
    <property type="evidence" value="ECO:0007669"/>
    <property type="project" value="TreeGrafter"/>
</dbReference>
<dbReference type="PANTHER" id="PTHR30308:SF2">
    <property type="entry name" value="SSRA-BINDING PROTEIN"/>
    <property type="match status" value="1"/>
</dbReference>
<reference evidence="5 6" key="1">
    <citation type="journal article" date="2016" name="Nat. Commun.">
        <title>Thousands of microbial genomes shed light on interconnected biogeochemical processes in an aquifer system.</title>
        <authorList>
            <person name="Anantharaman K."/>
            <person name="Brown C.T."/>
            <person name="Hug L.A."/>
            <person name="Sharon I."/>
            <person name="Castelle C.J."/>
            <person name="Probst A.J."/>
            <person name="Thomas B.C."/>
            <person name="Singh A."/>
            <person name="Wilkins M.J."/>
            <person name="Karaoz U."/>
            <person name="Brodie E.L."/>
            <person name="Williams K.H."/>
            <person name="Hubbard S.S."/>
            <person name="Banfield J.F."/>
        </authorList>
    </citation>
    <scope>NUCLEOTIDE SEQUENCE [LARGE SCALE GENOMIC DNA]</scope>
</reference>
<protein>
    <recommendedName>
        <fullName evidence="3">SsrA-binding protein</fullName>
    </recommendedName>
    <alternativeName>
        <fullName evidence="3">Small protein B</fullName>
    </alternativeName>
</protein>
<evidence type="ECO:0000256" key="1">
    <source>
        <dbReference type="ARBA" id="ARBA00022490"/>
    </source>
</evidence>
<dbReference type="InterPro" id="IPR020081">
    <property type="entry name" value="SsrA-bd_prot_CS"/>
</dbReference>
<evidence type="ECO:0000256" key="2">
    <source>
        <dbReference type="ARBA" id="ARBA00022884"/>
    </source>
</evidence>
<dbReference type="GO" id="GO:0003723">
    <property type="term" value="F:RNA binding"/>
    <property type="evidence" value="ECO:0007669"/>
    <property type="project" value="UniProtKB-UniRule"/>
</dbReference>
<dbReference type="Pfam" id="PF01668">
    <property type="entry name" value="SmpB"/>
    <property type="match status" value="1"/>
</dbReference>
<dbReference type="HAMAP" id="MF_00023">
    <property type="entry name" value="SmpB"/>
    <property type="match status" value="1"/>
</dbReference>
<accession>A0A1F6GQP9</accession>
<comment type="similarity">
    <text evidence="3">Belongs to the SmpB family.</text>
</comment>
<dbReference type="AlphaFoldDB" id="A0A1F6GQP9"/>
<sequence>MSSIIQNKKAFFEYEVLDRFEAGIALVGTEVKSLRAGKVKIIEAFCRVTNDGQLELHQLDISPYEFGNQNNHDRSRVRKLLMKHSEIRKLGQMIKEKGLTLIPISMYFKRGKVKVEIALAKGKKLHDKRASLKEKDTQREIDRAIKGGG</sequence>
<dbReference type="CDD" id="cd09294">
    <property type="entry name" value="SmpB"/>
    <property type="match status" value="1"/>
</dbReference>